<name>A0A841H1M1_9BACT</name>
<dbReference type="InterPro" id="IPR034660">
    <property type="entry name" value="DinB/YfiT-like"/>
</dbReference>
<protein>
    <submittedName>
        <fullName evidence="4">Putative damage-inducible protein DinB</fullName>
    </submittedName>
</protein>
<evidence type="ECO:0000313" key="4">
    <source>
        <dbReference type="EMBL" id="MBB6071868.1"/>
    </source>
</evidence>
<evidence type="ECO:0000256" key="3">
    <source>
        <dbReference type="PIRSR" id="PIRSR607837-1"/>
    </source>
</evidence>
<accession>A0A841H1M1</accession>
<organism evidence="4 5">
    <name type="scientific">Longimicrobium terrae</name>
    <dbReference type="NCBI Taxonomy" id="1639882"/>
    <lineage>
        <taxon>Bacteria</taxon>
        <taxon>Pseudomonadati</taxon>
        <taxon>Gemmatimonadota</taxon>
        <taxon>Longimicrobiia</taxon>
        <taxon>Longimicrobiales</taxon>
        <taxon>Longimicrobiaceae</taxon>
        <taxon>Longimicrobium</taxon>
    </lineage>
</organism>
<comment type="caution">
    <text evidence="4">The sequence shown here is derived from an EMBL/GenBank/DDBJ whole genome shotgun (WGS) entry which is preliminary data.</text>
</comment>
<evidence type="ECO:0000313" key="5">
    <source>
        <dbReference type="Proteomes" id="UP000582837"/>
    </source>
</evidence>
<reference evidence="4 5" key="1">
    <citation type="submission" date="2020-08" db="EMBL/GenBank/DDBJ databases">
        <title>Genomic Encyclopedia of Type Strains, Phase IV (KMG-IV): sequencing the most valuable type-strain genomes for metagenomic binning, comparative biology and taxonomic classification.</title>
        <authorList>
            <person name="Goeker M."/>
        </authorList>
    </citation>
    <scope>NUCLEOTIDE SEQUENCE [LARGE SCALE GENOMIC DNA]</scope>
    <source>
        <strain evidence="4 5">DSM 29007</strain>
    </source>
</reference>
<gene>
    <name evidence="4" type="ORF">HNQ61_003528</name>
</gene>
<sequence length="166" mass="18838">MTIQEILVRELDAEVGYTRQMLERVPMDRQDFAPHERSMPLGRLAAHVASLLSLASQMMQADFLDFNTVDPASYSRVHDSTASLLAELDKEADAARAALRSATDEQLQATWTLRAGDDVFFALPRWEVYRRFTMNHLVHHRAQIAVYLRMLNVTVPGMYGPSADEM</sequence>
<comment type="similarity">
    <text evidence="1">Belongs to the DinB family.</text>
</comment>
<proteinExistence type="inferred from homology"/>
<keyword evidence="5" id="KW-1185">Reference proteome</keyword>
<dbReference type="Gene3D" id="1.20.120.450">
    <property type="entry name" value="dinb family like domain"/>
    <property type="match status" value="1"/>
</dbReference>
<dbReference type="EMBL" id="JACHIA010000011">
    <property type="protein sequence ID" value="MBB6071868.1"/>
    <property type="molecule type" value="Genomic_DNA"/>
</dbReference>
<dbReference type="RefSeq" id="WP_170035319.1">
    <property type="nucleotide sequence ID" value="NZ_JABDTL010000001.1"/>
</dbReference>
<evidence type="ECO:0000256" key="2">
    <source>
        <dbReference type="ARBA" id="ARBA00022723"/>
    </source>
</evidence>
<feature type="binding site" evidence="3">
    <location>
        <position position="140"/>
    </location>
    <ligand>
        <name>a divalent metal cation</name>
        <dbReference type="ChEBI" id="CHEBI:60240"/>
    </ligand>
</feature>
<dbReference type="InterPro" id="IPR007837">
    <property type="entry name" value="DinB"/>
</dbReference>
<evidence type="ECO:0000256" key="1">
    <source>
        <dbReference type="ARBA" id="ARBA00008635"/>
    </source>
</evidence>
<dbReference type="GO" id="GO:0046872">
    <property type="term" value="F:metal ion binding"/>
    <property type="evidence" value="ECO:0007669"/>
    <property type="project" value="UniProtKB-KW"/>
</dbReference>
<keyword evidence="2 3" id="KW-0479">Metal-binding</keyword>
<dbReference type="SUPFAM" id="SSF109854">
    <property type="entry name" value="DinB/YfiT-like putative metalloenzymes"/>
    <property type="match status" value="1"/>
</dbReference>
<feature type="binding site" evidence="3">
    <location>
        <position position="136"/>
    </location>
    <ligand>
        <name>a divalent metal cation</name>
        <dbReference type="ChEBI" id="CHEBI:60240"/>
    </ligand>
</feature>
<dbReference type="AlphaFoldDB" id="A0A841H1M1"/>
<dbReference type="Proteomes" id="UP000582837">
    <property type="component" value="Unassembled WGS sequence"/>
</dbReference>
<dbReference type="Pfam" id="PF05163">
    <property type="entry name" value="DinB"/>
    <property type="match status" value="1"/>
</dbReference>
<feature type="binding site" evidence="3">
    <location>
        <position position="47"/>
    </location>
    <ligand>
        <name>a divalent metal cation</name>
        <dbReference type="ChEBI" id="CHEBI:60240"/>
    </ligand>
</feature>